<name>A0A9P8W3Y3_9HYPO</name>
<comment type="caution">
    <text evidence="2">The sequence shown here is derived from an EMBL/GenBank/DDBJ whole genome shotgun (WGS) entry which is preliminary data.</text>
</comment>
<evidence type="ECO:0000313" key="2">
    <source>
        <dbReference type="EMBL" id="KAH6889912.1"/>
    </source>
</evidence>
<keyword evidence="1" id="KW-0812">Transmembrane</keyword>
<dbReference type="EMBL" id="JAGPYM010000010">
    <property type="protein sequence ID" value="KAH6889912.1"/>
    <property type="molecule type" value="Genomic_DNA"/>
</dbReference>
<evidence type="ECO:0000256" key="1">
    <source>
        <dbReference type="SAM" id="Phobius"/>
    </source>
</evidence>
<keyword evidence="1" id="KW-0472">Membrane</keyword>
<keyword evidence="1" id="KW-1133">Transmembrane helix</keyword>
<reference evidence="2 3" key="1">
    <citation type="journal article" date="2021" name="Nat. Commun.">
        <title>Genetic determinants of endophytism in the Arabidopsis root mycobiome.</title>
        <authorList>
            <person name="Mesny F."/>
            <person name="Miyauchi S."/>
            <person name="Thiergart T."/>
            <person name="Pickel B."/>
            <person name="Atanasova L."/>
            <person name="Karlsson M."/>
            <person name="Huettel B."/>
            <person name="Barry K.W."/>
            <person name="Haridas S."/>
            <person name="Chen C."/>
            <person name="Bauer D."/>
            <person name="Andreopoulos W."/>
            <person name="Pangilinan J."/>
            <person name="LaButti K."/>
            <person name="Riley R."/>
            <person name="Lipzen A."/>
            <person name="Clum A."/>
            <person name="Drula E."/>
            <person name="Henrissat B."/>
            <person name="Kohler A."/>
            <person name="Grigoriev I.V."/>
            <person name="Martin F.M."/>
            <person name="Hacquard S."/>
        </authorList>
    </citation>
    <scope>NUCLEOTIDE SEQUENCE [LARGE SCALE GENOMIC DNA]</scope>
    <source>
        <strain evidence="2 3">MPI-CAGE-CH-0241</strain>
    </source>
</reference>
<evidence type="ECO:0000313" key="3">
    <source>
        <dbReference type="Proteomes" id="UP000777438"/>
    </source>
</evidence>
<gene>
    <name evidence="2" type="ORF">B0T10DRAFT_43381</name>
</gene>
<proteinExistence type="predicted"/>
<keyword evidence="3" id="KW-1185">Reference proteome</keyword>
<feature type="transmembrane region" description="Helical" evidence="1">
    <location>
        <begin position="146"/>
        <end position="165"/>
    </location>
</feature>
<organism evidence="2 3">
    <name type="scientific">Thelonectria olida</name>
    <dbReference type="NCBI Taxonomy" id="1576542"/>
    <lineage>
        <taxon>Eukaryota</taxon>
        <taxon>Fungi</taxon>
        <taxon>Dikarya</taxon>
        <taxon>Ascomycota</taxon>
        <taxon>Pezizomycotina</taxon>
        <taxon>Sordariomycetes</taxon>
        <taxon>Hypocreomycetidae</taxon>
        <taxon>Hypocreales</taxon>
        <taxon>Nectriaceae</taxon>
        <taxon>Thelonectria</taxon>
    </lineage>
</organism>
<sequence>MQISIGALTEASVDHCRRREVIEGMTMNQEGNTQVQIQAIRDAYPNEQWHKGKKTRGRWFEDWPKKEQSRNSMTAGRLYLEISLALFGRDKGTEKRSGRVNAVDGDQDPGWACVLVGPGAASRRGSSLVRRPGVTVEEVWMTERIVLTWLVLTLFSGISGFGSGLRRRGGRGGRL</sequence>
<accession>A0A9P8W3Y3</accession>
<dbReference type="Proteomes" id="UP000777438">
    <property type="component" value="Unassembled WGS sequence"/>
</dbReference>
<dbReference type="AlphaFoldDB" id="A0A9P8W3Y3"/>
<protein>
    <submittedName>
        <fullName evidence="2">Uncharacterized protein</fullName>
    </submittedName>
</protein>